<gene>
    <name evidence="2" type="ORF">GALL_165300</name>
</gene>
<sequence length="204" mass="22196">MQLDTDLTGLFGITLAIVALLVRLPRVKALPLPRRAGLLAAAIVVVSIPLWGVSAAGFVRGMTGDLSISTLVLLALASARSFSGKVMIGDQDRFAMLTTILIAAVLFYPLALGLGMFDPYRLGYGNLWFMAALLVIAVWSGLRYSMLLALCIALAVAAWSAGWYESPNLWDYLLDPWLAVYALAVQLKKGLSRWRGNKHARFEP</sequence>
<dbReference type="EMBL" id="MLJW01000084">
    <property type="protein sequence ID" value="OIR01440.1"/>
    <property type="molecule type" value="Genomic_DNA"/>
</dbReference>
<keyword evidence="1" id="KW-0472">Membrane</keyword>
<name>A0A1J5SBM1_9ZZZZ</name>
<feature type="transmembrane region" description="Helical" evidence="1">
    <location>
        <begin position="36"/>
        <end position="60"/>
    </location>
</feature>
<reference evidence="2" key="1">
    <citation type="submission" date="2016-10" db="EMBL/GenBank/DDBJ databases">
        <title>Sequence of Gallionella enrichment culture.</title>
        <authorList>
            <person name="Poehlein A."/>
            <person name="Muehling M."/>
            <person name="Daniel R."/>
        </authorList>
    </citation>
    <scope>NUCLEOTIDE SEQUENCE</scope>
</reference>
<accession>A0A1J5SBM1</accession>
<keyword evidence="1" id="KW-0812">Transmembrane</keyword>
<evidence type="ECO:0000256" key="1">
    <source>
        <dbReference type="SAM" id="Phobius"/>
    </source>
</evidence>
<comment type="caution">
    <text evidence="2">The sequence shown here is derived from an EMBL/GenBank/DDBJ whole genome shotgun (WGS) entry which is preliminary data.</text>
</comment>
<feature type="transmembrane region" description="Helical" evidence="1">
    <location>
        <begin position="66"/>
        <end position="82"/>
    </location>
</feature>
<keyword evidence="1" id="KW-1133">Transmembrane helix</keyword>
<dbReference type="AlphaFoldDB" id="A0A1J5SBM1"/>
<organism evidence="2">
    <name type="scientific">mine drainage metagenome</name>
    <dbReference type="NCBI Taxonomy" id="410659"/>
    <lineage>
        <taxon>unclassified sequences</taxon>
        <taxon>metagenomes</taxon>
        <taxon>ecological metagenomes</taxon>
    </lineage>
</organism>
<feature type="transmembrane region" description="Helical" evidence="1">
    <location>
        <begin position="6"/>
        <end position="24"/>
    </location>
</feature>
<evidence type="ECO:0000313" key="2">
    <source>
        <dbReference type="EMBL" id="OIR01440.1"/>
    </source>
</evidence>
<protein>
    <submittedName>
        <fullName evidence="2">Uncharacterized protein</fullName>
    </submittedName>
</protein>
<feature type="transmembrane region" description="Helical" evidence="1">
    <location>
        <begin position="122"/>
        <end position="139"/>
    </location>
</feature>
<feature type="transmembrane region" description="Helical" evidence="1">
    <location>
        <begin position="146"/>
        <end position="164"/>
    </location>
</feature>
<feature type="transmembrane region" description="Helical" evidence="1">
    <location>
        <begin position="94"/>
        <end position="116"/>
    </location>
</feature>
<proteinExistence type="predicted"/>